<dbReference type="Pfam" id="PF00005">
    <property type="entry name" value="ABC_tran"/>
    <property type="match status" value="1"/>
</dbReference>
<dbReference type="InterPro" id="IPR003439">
    <property type="entry name" value="ABC_transporter-like_ATP-bd"/>
</dbReference>
<keyword evidence="2" id="KW-1003">Cell membrane</keyword>
<dbReference type="PROSITE" id="PS50893">
    <property type="entry name" value="ABC_TRANSPORTER_2"/>
    <property type="match status" value="1"/>
</dbReference>
<dbReference type="InterPro" id="IPR027417">
    <property type="entry name" value="P-loop_NTPase"/>
</dbReference>
<dbReference type="InterPro" id="IPR015853">
    <property type="entry name" value="ABC_transpr_FbpC"/>
</dbReference>
<feature type="domain" description="ABC transporter" evidence="9">
    <location>
        <begin position="2"/>
        <end position="229"/>
    </location>
</feature>
<evidence type="ECO:0000256" key="6">
    <source>
        <dbReference type="ARBA" id="ARBA00023004"/>
    </source>
</evidence>
<dbReference type="SMART" id="SM00382">
    <property type="entry name" value="AAA"/>
    <property type="match status" value="1"/>
</dbReference>
<dbReference type="RefSeq" id="WP_121876554.1">
    <property type="nucleotide sequence ID" value="NZ_REFJ01000002.1"/>
</dbReference>
<dbReference type="FunFam" id="3.40.50.300:FF:000425">
    <property type="entry name" value="Probable ABC transporter, ATP-binding subunit"/>
    <property type="match status" value="1"/>
</dbReference>
<evidence type="ECO:0000256" key="2">
    <source>
        <dbReference type="ARBA" id="ARBA00022475"/>
    </source>
</evidence>
<name>A0A3M0AQY7_9GAMM</name>
<evidence type="ECO:0000256" key="1">
    <source>
        <dbReference type="ARBA" id="ARBA00022448"/>
    </source>
</evidence>
<dbReference type="PANTHER" id="PTHR42781:SF4">
    <property type="entry name" value="SPERMIDINE_PUTRESCINE IMPORT ATP-BINDING PROTEIN POTA"/>
    <property type="match status" value="1"/>
</dbReference>
<dbReference type="InterPro" id="IPR050093">
    <property type="entry name" value="ABC_SmlMolc_Importer"/>
</dbReference>
<keyword evidence="6" id="KW-0408">Iron</keyword>
<dbReference type="InterPro" id="IPR003593">
    <property type="entry name" value="AAA+_ATPase"/>
</dbReference>
<keyword evidence="11" id="KW-1185">Reference proteome</keyword>
<dbReference type="Gene3D" id="3.40.50.300">
    <property type="entry name" value="P-loop containing nucleotide triphosphate hydrolases"/>
    <property type="match status" value="1"/>
</dbReference>
<evidence type="ECO:0000313" key="11">
    <source>
        <dbReference type="Proteomes" id="UP000267187"/>
    </source>
</evidence>
<protein>
    <submittedName>
        <fullName evidence="10">Iron(III) transport system ATP-binding protein</fullName>
    </submittedName>
</protein>
<keyword evidence="4" id="KW-0547">Nucleotide-binding</keyword>
<dbReference type="GO" id="GO:0005524">
    <property type="term" value="F:ATP binding"/>
    <property type="evidence" value="ECO:0007669"/>
    <property type="project" value="UniProtKB-KW"/>
</dbReference>
<dbReference type="InterPro" id="IPR017871">
    <property type="entry name" value="ABC_transporter-like_CS"/>
</dbReference>
<accession>A0A3M0AQY7</accession>
<dbReference type="Proteomes" id="UP000267187">
    <property type="component" value="Unassembled WGS sequence"/>
</dbReference>
<reference evidence="10 11" key="1">
    <citation type="submission" date="2018-10" db="EMBL/GenBank/DDBJ databases">
        <title>Genomic Encyclopedia of Type Strains, Phase IV (KMG-IV): sequencing the most valuable type-strain genomes for metagenomic binning, comparative biology and taxonomic classification.</title>
        <authorList>
            <person name="Goeker M."/>
        </authorList>
    </citation>
    <scope>NUCLEOTIDE SEQUENCE [LARGE SCALE GENOMIC DNA]</scope>
    <source>
        <strain evidence="10 11">DSM 25080</strain>
    </source>
</reference>
<evidence type="ECO:0000256" key="3">
    <source>
        <dbReference type="ARBA" id="ARBA00022496"/>
    </source>
</evidence>
<evidence type="ECO:0000256" key="4">
    <source>
        <dbReference type="ARBA" id="ARBA00022741"/>
    </source>
</evidence>
<evidence type="ECO:0000256" key="5">
    <source>
        <dbReference type="ARBA" id="ARBA00022840"/>
    </source>
</evidence>
<dbReference type="AlphaFoldDB" id="A0A3M0AQY7"/>
<dbReference type="EMBL" id="REFJ01000002">
    <property type="protein sequence ID" value="RMA81412.1"/>
    <property type="molecule type" value="Genomic_DNA"/>
</dbReference>
<evidence type="ECO:0000256" key="7">
    <source>
        <dbReference type="ARBA" id="ARBA00023065"/>
    </source>
</evidence>
<keyword evidence="7" id="KW-0406">Ion transport</keyword>
<dbReference type="GO" id="GO:0016887">
    <property type="term" value="F:ATP hydrolysis activity"/>
    <property type="evidence" value="ECO:0007669"/>
    <property type="project" value="InterPro"/>
</dbReference>
<dbReference type="CDD" id="cd03259">
    <property type="entry name" value="ABC_Carb_Solutes_like"/>
    <property type="match status" value="1"/>
</dbReference>
<proteinExistence type="predicted"/>
<evidence type="ECO:0000313" key="10">
    <source>
        <dbReference type="EMBL" id="RMA81412.1"/>
    </source>
</evidence>
<evidence type="ECO:0000256" key="8">
    <source>
        <dbReference type="ARBA" id="ARBA00023136"/>
    </source>
</evidence>
<keyword evidence="8" id="KW-0472">Membrane</keyword>
<dbReference type="PROSITE" id="PS00211">
    <property type="entry name" value="ABC_TRANSPORTER_1"/>
    <property type="match status" value="1"/>
</dbReference>
<gene>
    <name evidence="10" type="ORF">DFR27_1232</name>
</gene>
<organism evidence="10 11">
    <name type="scientific">Umboniibacter marinipuniceus</name>
    <dbReference type="NCBI Taxonomy" id="569599"/>
    <lineage>
        <taxon>Bacteria</taxon>
        <taxon>Pseudomonadati</taxon>
        <taxon>Pseudomonadota</taxon>
        <taxon>Gammaproteobacteria</taxon>
        <taxon>Cellvibrionales</taxon>
        <taxon>Cellvibrionaceae</taxon>
        <taxon>Umboniibacter</taxon>
    </lineage>
</organism>
<comment type="caution">
    <text evidence="10">The sequence shown here is derived from an EMBL/GenBank/DDBJ whole genome shotgun (WGS) entry which is preliminary data.</text>
</comment>
<dbReference type="GO" id="GO:0015408">
    <property type="term" value="F:ABC-type ferric iron transporter activity"/>
    <property type="evidence" value="ECO:0007669"/>
    <property type="project" value="InterPro"/>
</dbReference>
<dbReference type="GO" id="GO:0015697">
    <property type="term" value="P:quaternary ammonium group transport"/>
    <property type="evidence" value="ECO:0007669"/>
    <property type="project" value="UniProtKB-ARBA"/>
</dbReference>
<sequence>MIEIANLSKRYDALMVLEQVSLDIHAGEIVALVGSSGSGKSTLLRVIAGLTDIDAGSVTINQKLVLNEQTSLPPEERNVGLIFQDHALFPHLDVYHNISFSGVSSQQEIETIARQLQIDGLLKRFPHELSGGQQQRVAIARSIAAKPSVLLFDEPFASLDESLKHALLSELQQLIKARNMTAIFVTHNHREAFALADRVAFLHQGSLAQVDTPEKIFTQPSTEACAEFFSRGHWLTETELQHLDGGSYSNGRYFLRPDALSLSVDVVDGTRTTPVTVKSKTYLAPGYQYEVATDNIEIKNLRVNSHTELKIGQVAHLIIFSERLLPFIG</sequence>
<dbReference type="SUPFAM" id="SSF52540">
    <property type="entry name" value="P-loop containing nucleoside triphosphate hydrolases"/>
    <property type="match status" value="1"/>
</dbReference>
<keyword evidence="3" id="KW-0410">Iron transport</keyword>
<dbReference type="GO" id="GO:0016020">
    <property type="term" value="C:membrane"/>
    <property type="evidence" value="ECO:0007669"/>
    <property type="project" value="InterPro"/>
</dbReference>
<evidence type="ECO:0000259" key="9">
    <source>
        <dbReference type="PROSITE" id="PS50893"/>
    </source>
</evidence>
<keyword evidence="5 10" id="KW-0067">ATP-binding</keyword>
<dbReference type="PANTHER" id="PTHR42781">
    <property type="entry name" value="SPERMIDINE/PUTRESCINE IMPORT ATP-BINDING PROTEIN POTA"/>
    <property type="match status" value="1"/>
</dbReference>
<keyword evidence="1" id="KW-0813">Transport</keyword>
<dbReference type="OrthoDB" id="9802264at2"/>